<dbReference type="InterPro" id="IPR013783">
    <property type="entry name" value="Ig-like_fold"/>
</dbReference>
<evidence type="ECO:0000313" key="2">
    <source>
        <dbReference type="Ensembl" id="ENSZLMP00000004049.1"/>
    </source>
</evidence>
<dbReference type="Proteomes" id="UP000694401">
    <property type="component" value="Unassembled WGS sequence"/>
</dbReference>
<dbReference type="Ensembl" id="ENSZLMT00000004189.1">
    <property type="protein sequence ID" value="ENSZLMP00000004049.1"/>
    <property type="gene ID" value="ENSZLMG00000002912.1"/>
</dbReference>
<organism evidence="2 3">
    <name type="scientific">Zosterops lateralis melanops</name>
    <dbReference type="NCBI Taxonomy" id="1220523"/>
    <lineage>
        <taxon>Eukaryota</taxon>
        <taxon>Metazoa</taxon>
        <taxon>Chordata</taxon>
        <taxon>Craniata</taxon>
        <taxon>Vertebrata</taxon>
        <taxon>Euteleostomi</taxon>
        <taxon>Archelosauria</taxon>
        <taxon>Archosauria</taxon>
        <taxon>Dinosauria</taxon>
        <taxon>Saurischia</taxon>
        <taxon>Theropoda</taxon>
        <taxon>Coelurosauria</taxon>
        <taxon>Aves</taxon>
        <taxon>Neognathae</taxon>
        <taxon>Neoaves</taxon>
        <taxon>Telluraves</taxon>
        <taxon>Australaves</taxon>
        <taxon>Passeriformes</taxon>
        <taxon>Sylvioidea</taxon>
        <taxon>Zosteropidae</taxon>
        <taxon>Zosterops</taxon>
    </lineage>
</organism>
<dbReference type="InterPro" id="IPR050199">
    <property type="entry name" value="IgHV"/>
</dbReference>
<feature type="domain" description="Ig-like" evidence="1">
    <location>
        <begin position="17"/>
        <end position="63"/>
    </location>
</feature>
<dbReference type="PROSITE" id="PS50835">
    <property type="entry name" value="IG_LIKE"/>
    <property type="match status" value="1"/>
</dbReference>
<dbReference type="Gene3D" id="2.60.40.10">
    <property type="entry name" value="Immunoglobulins"/>
    <property type="match status" value="1"/>
</dbReference>
<keyword evidence="3" id="KW-1185">Reference proteome</keyword>
<dbReference type="AlphaFoldDB" id="A0A8D2NTZ3"/>
<accession>A0A8D2NTZ3</accession>
<reference evidence="2" key="1">
    <citation type="submission" date="2025-08" db="UniProtKB">
        <authorList>
            <consortium name="Ensembl"/>
        </authorList>
    </citation>
    <scope>IDENTIFICATION</scope>
</reference>
<sequence>IKLIFIYNYLSIKLLTPRAAVTLLESGGAEQTPGGSLTLLCRRSGFNFGNYDMSWFRQKPGKG</sequence>
<evidence type="ECO:0000259" key="1">
    <source>
        <dbReference type="PROSITE" id="PS50835"/>
    </source>
</evidence>
<protein>
    <recommendedName>
        <fullName evidence="1">Ig-like domain-containing protein</fullName>
    </recommendedName>
</protein>
<evidence type="ECO:0000313" key="3">
    <source>
        <dbReference type="Proteomes" id="UP000694401"/>
    </source>
</evidence>
<name>A0A8D2NTZ3_ZOSLA</name>
<dbReference type="PANTHER" id="PTHR23266">
    <property type="entry name" value="IMMUNOGLOBULIN HEAVY CHAIN"/>
    <property type="match status" value="1"/>
</dbReference>
<dbReference type="InterPro" id="IPR036179">
    <property type="entry name" value="Ig-like_dom_sf"/>
</dbReference>
<reference evidence="2" key="2">
    <citation type="submission" date="2025-09" db="UniProtKB">
        <authorList>
            <consortium name="Ensembl"/>
        </authorList>
    </citation>
    <scope>IDENTIFICATION</scope>
</reference>
<proteinExistence type="predicted"/>
<dbReference type="InterPro" id="IPR007110">
    <property type="entry name" value="Ig-like_dom"/>
</dbReference>
<dbReference type="SUPFAM" id="SSF48726">
    <property type="entry name" value="Immunoglobulin"/>
    <property type="match status" value="1"/>
</dbReference>